<evidence type="ECO:0000313" key="7">
    <source>
        <dbReference type="EMBL" id="QNN62045.1"/>
    </source>
</evidence>
<feature type="transmembrane region" description="Helical" evidence="6">
    <location>
        <begin position="176"/>
        <end position="201"/>
    </location>
</feature>
<dbReference type="Gene3D" id="1.20.1740.10">
    <property type="entry name" value="Amino acid/polyamine transporter I"/>
    <property type="match status" value="1"/>
</dbReference>
<feature type="transmembrane region" description="Helical" evidence="6">
    <location>
        <begin position="457"/>
        <end position="476"/>
    </location>
</feature>
<evidence type="ECO:0000313" key="8">
    <source>
        <dbReference type="Proteomes" id="UP000515934"/>
    </source>
</evidence>
<dbReference type="Pfam" id="PF13520">
    <property type="entry name" value="AA_permease_2"/>
    <property type="match status" value="1"/>
</dbReference>
<dbReference type="PIRSF" id="PIRSF006060">
    <property type="entry name" value="AA_transporter"/>
    <property type="match status" value="1"/>
</dbReference>
<keyword evidence="5 6" id="KW-0472">Membrane</keyword>
<feature type="transmembrane region" description="Helical" evidence="6">
    <location>
        <begin position="38"/>
        <end position="61"/>
    </location>
</feature>
<reference evidence="7 8" key="1">
    <citation type="submission" date="2020-08" db="EMBL/GenBank/DDBJ databases">
        <title>Genome sequence of Leucobacter denitrificans KACC 14055T.</title>
        <authorList>
            <person name="Hyun D.-W."/>
            <person name="Bae J.-W."/>
        </authorList>
    </citation>
    <scope>NUCLEOTIDE SEQUENCE [LARGE SCALE GENOMIC DNA]</scope>
    <source>
        <strain evidence="7 8">KACC 14055</strain>
    </source>
</reference>
<evidence type="ECO:0000256" key="6">
    <source>
        <dbReference type="SAM" id="Phobius"/>
    </source>
</evidence>
<dbReference type="PANTHER" id="PTHR45649:SF26">
    <property type="entry name" value="OS04G0435100 PROTEIN"/>
    <property type="match status" value="1"/>
</dbReference>
<feature type="transmembrane region" description="Helical" evidence="6">
    <location>
        <begin position="416"/>
        <end position="437"/>
    </location>
</feature>
<proteinExistence type="predicted"/>
<evidence type="ECO:0000256" key="1">
    <source>
        <dbReference type="ARBA" id="ARBA00004141"/>
    </source>
</evidence>
<feature type="transmembrane region" description="Helical" evidence="6">
    <location>
        <begin position="337"/>
        <end position="359"/>
    </location>
</feature>
<dbReference type="RefSeq" id="WP_187554516.1">
    <property type="nucleotide sequence ID" value="NZ_CP060716.1"/>
</dbReference>
<feature type="transmembrane region" description="Helical" evidence="6">
    <location>
        <begin position="67"/>
        <end position="93"/>
    </location>
</feature>
<accession>A0A7G9S2H0</accession>
<dbReference type="InterPro" id="IPR002293">
    <property type="entry name" value="AA/rel_permease1"/>
</dbReference>
<evidence type="ECO:0000256" key="5">
    <source>
        <dbReference type="ARBA" id="ARBA00023136"/>
    </source>
</evidence>
<gene>
    <name evidence="7" type="ORF">H9L06_06915</name>
</gene>
<organism evidence="7 8">
    <name type="scientific">Leucobacter denitrificans</name>
    <dbReference type="NCBI Taxonomy" id="683042"/>
    <lineage>
        <taxon>Bacteria</taxon>
        <taxon>Bacillati</taxon>
        <taxon>Actinomycetota</taxon>
        <taxon>Actinomycetes</taxon>
        <taxon>Micrococcales</taxon>
        <taxon>Microbacteriaceae</taxon>
        <taxon>Leucobacter</taxon>
    </lineage>
</organism>
<comment type="subcellular location">
    <subcellularLocation>
        <location evidence="1">Membrane</location>
        <topology evidence="1">Multi-pass membrane protein</topology>
    </subcellularLocation>
</comment>
<sequence>MAHTSMSPGHDEDAAHLASLGYTYDTTFKREMSFWGNVSLGFTYLSPIAGVYAMFAFSFMAAGPPMAWALTIALVGQFFVALIFGEVVSNYPVAGGVYPWSRRLWGRKWAWMNGWIYVVALVGTIAAVAYSVAPFLIDAFLGYDEARPAPTATATILVAFGALAIASILNYSGTKVLSIAALVGLIAEMIGSVAIGVYLIIRNFIFLAGDNPEHPGHSFSVFFTNQITAADGTVTAIGADGPFGSGVGGYFGAFAWAALIGMYAYYGFEANGDVAEEIKDPSRQVPKSMRMTLYVGGLTANLLVFALVLAVPDYSKVADGTVANPISAAISDAFGPVFPIVMIIVCIAFISCVTSLQAAASRLLFSMGRDGFLPASKWLAHHTPSRGVPSNAVITAAVFPGLFILLSLFAENALTALIAFGTVGIYIGFQMVVLAALRARIKGWKPAGKFKLGAWAYPVNILALIWGILAIVNISFPWPVNDNTFLDWAVLIVLVIVLVVGFLYMLGTKAHLRGDAPAGDASGPVKVVAPQDA</sequence>
<keyword evidence="2" id="KW-0813">Transport</keyword>
<dbReference type="GO" id="GO:0016020">
    <property type="term" value="C:membrane"/>
    <property type="evidence" value="ECO:0007669"/>
    <property type="project" value="UniProtKB-SubCell"/>
</dbReference>
<protein>
    <submittedName>
        <fullName evidence="7">Amino acid permease</fullName>
    </submittedName>
</protein>
<feature type="transmembrane region" description="Helical" evidence="6">
    <location>
        <begin position="289"/>
        <end position="311"/>
    </location>
</feature>
<feature type="transmembrane region" description="Helical" evidence="6">
    <location>
        <begin position="149"/>
        <end position="169"/>
    </location>
</feature>
<feature type="transmembrane region" description="Helical" evidence="6">
    <location>
        <begin position="488"/>
        <end position="506"/>
    </location>
</feature>
<dbReference type="KEGG" id="ldn:H9L06_06915"/>
<name>A0A7G9S2H0_9MICO</name>
<feature type="transmembrane region" description="Helical" evidence="6">
    <location>
        <begin position="250"/>
        <end position="268"/>
    </location>
</feature>
<dbReference type="PANTHER" id="PTHR45649">
    <property type="entry name" value="AMINO-ACID PERMEASE BAT1"/>
    <property type="match status" value="1"/>
</dbReference>
<keyword evidence="8" id="KW-1185">Reference proteome</keyword>
<keyword evidence="4 6" id="KW-1133">Transmembrane helix</keyword>
<dbReference type="AlphaFoldDB" id="A0A7G9S2H0"/>
<dbReference type="GO" id="GO:0022857">
    <property type="term" value="F:transmembrane transporter activity"/>
    <property type="evidence" value="ECO:0007669"/>
    <property type="project" value="InterPro"/>
</dbReference>
<feature type="transmembrane region" description="Helical" evidence="6">
    <location>
        <begin position="392"/>
        <end position="410"/>
    </location>
</feature>
<dbReference type="EMBL" id="CP060716">
    <property type="protein sequence ID" value="QNN62045.1"/>
    <property type="molecule type" value="Genomic_DNA"/>
</dbReference>
<feature type="transmembrane region" description="Helical" evidence="6">
    <location>
        <begin position="114"/>
        <end position="137"/>
    </location>
</feature>
<evidence type="ECO:0000256" key="2">
    <source>
        <dbReference type="ARBA" id="ARBA00022448"/>
    </source>
</evidence>
<evidence type="ECO:0000256" key="4">
    <source>
        <dbReference type="ARBA" id="ARBA00022989"/>
    </source>
</evidence>
<keyword evidence="3 6" id="KW-0812">Transmembrane</keyword>
<dbReference type="Proteomes" id="UP000515934">
    <property type="component" value="Chromosome"/>
</dbReference>
<evidence type="ECO:0000256" key="3">
    <source>
        <dbReference type="ARBA" id="ARBA00022692"/>
    </source>
</evidence>